<comment type="caution">
    <text evidence="1">The sequence shown here is derived from an EMBL/GenBank/DDBJ whole genome shotgun (WGS) entry which is preliminary data.</text>
</comment>
<name>A0A397JDB9_9GLOM</name>
<organism evidence="1 2">
    <name type="scientific">Diversispora epigaea</name>
    <dbReference type="NCBI Taxonomy" id="1348612"/>
    <lineage>
        <taxon>Eukaryota</taxon>
        <taxon>Fungi</taxon>
        <taxon>Fungi incertae sedis</taxon>
        <taxon>Mucoromycota</taxon>
        <taxon>Glomeromycotina</taxon>
        <taxon>Glomeromycetes</taxon>
        <taxon>Diversisporales</taxon>
        <taxon>Diversisporaceae</taxon>
        <taxon>Diversispora</taxon>
    </lineage>
</organism>
<gene>
    <name evidence="1" type="ORF">Glove_64g78</name>
</gene>
<dbReference type="OrthoDB" id="73465at2759"/>
<dbReference type="EMBL" id="PQFF01000061">
    <property type="protein sequence ID" value="RHZ85557.1"/>
    <property type="molecule type" value="Genomic_DNA"/>
</dbReference>
<evidence type="ECO:0000313" key="1">
    <source>
        <dbReference type="EMBL" id="RHZ85557.1"/>
    </source>
</evidence>
<dbReference type="AlphaFoldDB" id="A0A397JDB9"/>
<accession>A0A397JDB9</accession>
<keyword evidence="2" id="KW-1185">Reference proteome</keyword>
<dbReference type="Proteomes" id="UP000266861">
    <property type="component" value="Unassembled WGS sequence"/>
</dbReference>
<proteinExistence type="predicted"/>
<evidence type="ECO:0000313" key="2">
    <source>
        <dbReference type="Proteomes" id="UP000266861"/>
    </source>
</evidence>
<protein>
    <submittedName>
        <fullName evidence="1">Uncharacterized protein</fullName>
    </submittedName>
</protein>
<sequence>MHSSEKVIVECPATVNIDANVKRQTVNFLQVSHSCYSTATLCNKIKEIYNDAGKEISKNIKYTIYTIYVFVFSLNVHPEYLDYDIDAEFNADQYWWFKPHNVTIKSTQYDFYATVLHELGFLSSWSDYFETLDFNFNDSNMTSFNSYSEFVTGVKSSTQWKYAESVLISATINYKPFARGSSICHVSQRHYSTSEFLMT</sequence>
<reference evidence="1 2" key="1">
    <citation type="submission" date="2018-08" db="EMBL/GenBank/DDBJ databases">
        <title>Genome and evolution of the arbuscular mycorrhizal fungus Diversispora epigaea (formerly Glomus versiforme) and its bacterial endosymbionts.</title>
        <authorList>
            <person name="Sun X."/>
            <person name="Fei Z."/>
            <person name="Harrison M."/>
        </authorList>
    </citation>
    <scope>NUCLEOTIDE SEQUENCE [LARGE SCALE GENOMIC DNA]</scope>
    <source>
        <strain evidence="1 2">IT104</strain>
    </source>
</reference>